<keyword evidence="1" id="KW-0472">Membrane</keyword>
<dbReference type="EMBL" id="FLZR02000038">
    <property type="protein sequence ID" value="VVA00134.1"/>
    <property type="molecule type" value="Genomic_DNA"/>
</dbReference>
<evidence type="ECO:0000256" key="1">
    <source>
        <dbReference type="SAM" id="Phobius"/>
    </source>
</evidence>
<gene>
    <name evidence="2" type="ORF">PVP01_0008460</name>
</gene>
<evidence type="ECO:0000313" key="2">
    <source>
        <dbReference type="EMBL" id="VVA00134.1"/>
    </source>
</evidence>
<keyword evidence="1" id="KW-1133">Transmembrane helix</keyword>
<proteinExistence type="predicted"/>
<dbReference type="Proteomes" id="UP000220605">
    <property type="component" value="Unassembled WGS sequence"/>
</dbReference>
<feature type="transmembrane region" description="Helical" evidence="1">
    <location>
        <begin position="217"/>
        <end position="236"/>
    </location>
</feature>
<feature type="non-terminal residue" evidence="2">
    <location>
        <position position="1"/>
    </location>
</feature>
<dbReference type="VEuPathDB" id="PlasmoDB:PVW1_100006600"/>
<reference evidence="2" key="1">
    <citation type="submission" date="2016-07" db="EMBL/GenBank/DDBJ databases">
        <authorList>
            <consortium name="Pathogen Informatics"/>
        </authorList>
    </citation>
    <scope>NUCLEOTIDE SEQUENCE</scope>
</reference>
<accession>A0A565A622</accession>
<organism evidence="2">
    <name type="scientific">Plasmodium vivax</name>
    <name type="common">malaria parasite P. vivax</name>
    <dbReference type="NCBI Taxonomy" id="5855"/>
    <lineage>
        <taxon>Eukaryota</taxon>
        <taxon>Sar</taxon>
        <taxon>Alveolata</taxon>
        <taxon>Apicomplexa</taxon>
        <taxon>Aconoidasida</taxon>
        <taxon>Haemosporida</taxon>
        <taxon>Plasmodiidae</taxon>
        <taxon>Plasmodium</taxon>
        <taxon>Plasmodium (Plasmodium)</taxon>
    </lineage>
</organism>
<protein>
    <submittedName>
        <fullName evidence="2">VIR protein</fullName>
    </submittedName>
</protein>
<dbReference type="VEuPathDB" id="PlasmoDB:PVX_109795"/>
<sequence length="287" mass="33957">YTYVDVLLKVKPMFNTTITINSKEIQGECKTACSSFSYDNVKLEGYCKQIFNYLSELYKLSPKEKTEGCHFLNYWMNINLEKKIVSHNLLDFLSKILENTHEKGDFDEDLCKNQIKEIDINVLKNVNDLIKLYESLYASKLTEDESTRVNCTHLGKCYELYKTKVELCRGYSNEIFCNELENFIMDYNRSMRYKVPCADIPNRLPYIRDISSDTNTLITFFLTLLVPSVLFMIYKFTPFGTWIRRHILKKNKLKSDFNEKNKKIQHGSDDDKRKMICNQYNMQYQST</sequence>
<name>A0A565A622_PLAVI</name>
<dbReference type="VEuPathDB" id="PlasmoDB:PVP01_0008460"/>
<dbReference type="InterPro" id="IPR008780">
    <property type="entry name" value="Plasmodium_Vir"/>
</dbReference>
<keyword evidence="1" id="KW-0812">Transmembrane</keyword>
<dbReference type="Pfam" id="PF05795">
    <property type="entry name" value="Plasmodium_Vir"/>
    <property type="match status" value="1"/>
</dbReference>
<dbReference type="AlphaFoldDB" id="A0A565A622"/>